<dbReference type="InterPro" id="IPR037165">
    <property type="entry name" value="AldOxase/xan_DH_Mopterin-bd_sf"/>
</dbReference>
<dbReference type="RefSeq" id="WP_062761693.1">
    <property type="nucleotide sequence ID" value="NZ_CP121045.1"/>
</dbReference>
<dbReference type="Pfam" id="PF20256">
    <property type="entry name" value="MoCoBD_2"/>
    <property type="match status" value="1"/>
</dbReference>
<feature type="domain" description="Aldehyde oxidase/xanthine dehydrogenase a/b hammerhead" evidence="3">
    <location>
        <begin position="22"/>
        <end position="134"/>
    </location>
</feature>
<evidence type="ECO:0000313" key="4">
    <source>
        <dbReference type="EMBL" id="KYO56988.1"/>
    </source>
</evidence>
<dbReference type="SUPFAM" id="SSF54665">
    <property type="entry name" value="CO dehydrogenase molybdoprotein N-domain-like"/>
    <property type="match status" value="1"/>
</dbReference>
<keyword evidence="1" id="KW-0500">Molybdenum</keyword>
<dbReference type="Proteomes" id="UP000075787">
    <property type="component" value="Unassembled WGS sequence"/>
</dbReference>
<dbReference type="InterPro" id="IPR016208">
    <property type="entry name" value="Ald_Oxase/xanthine_DH-like"/>
</dbReference>
<evidence type="ECO:0000256" key="1">
    <source>
        <dbReference type="ARBA" id="ARBA00022505"/>
    </source>
</evidence>
<dbReference type="Pfam" id="PF02738">
    <property type="entry name" value="MoCoBD_1"/>
    <property type="match status" value="1"/>
</dbReference>
<gene>
    <name evidence="4" type="ORF">AUP44_21100</name>
</gene>
<evidence type="ECO:0000256" key="2">
    <source>
        <dbReference type="ARBA" id="ARBA00023002"/>
    </source>
</evidence>
<dbReference type="PANTHER" id="PTHR11908">
    <property type="entry name" value="XANTHINE DEHYDROGENASE"/>
    <property type="match status" value="1"/>
</dbReference>
<dbReference type="Gene3D" id="3.30.365.10">
    <property type="entry name" value="Aldehyde oxidase/xanthine dehydrogenase, molybdopterin binding domain"/>
    <property type="match status" value="4"/>
</dbReference>
<dbReference type="InterPro" id="IPR000674">
    <property type="entry name" value="Ald_Oxase/Xan_DH_a/b"/>
</dbReference>
<dbReference type="InterPro" id="IPR046867">
    <property type="entry name" value="AldOxase/xan_DH_MoCoBD2"/>
</dbReference>
<organism evidence="4 5">
    <name type="scientific">Tistrella mobilis</name>
    <dbReference type="NCBI Taxonomy" id="171437"/>
    <lineage>
        <taxon>Bacteria</taxon>
        <taxon>Pseudomonadati</taxon>
        <taxon>Pseudomonadota</taxon>
        <taxon>Alphaproteobacteria</taxon>
        <taxon>Geminicoccales</taxon>
        <taxon>Geminicoccaceae</taxon>
        <taxon>Tistrella</taxon>
    </lineage>
</organism>
<dbReference type="EMBL" id="LPZR01000034">
    <property type="protein sequence ID" value="KYO56988.1"/>
    <property type="molecule type" value="Genomic_DNA"/>
</dbReference>
<dbReference type="SMART" id="SM01008">
    <property type="entry name" value="Ald_Xan_dh_C"/>
    <property type="match status" value="1"/>
</dbReference>
<dbReference type="InterPro" id="IPR036856">
    <property type="entry name" value="Ald_Oxase/Xan_DH_a/b_sf"/>
</dbReference>
<dbReference type="Gene3D" id="3.90.1170.50">
    <property type="entry name" value="Aldehyde oxidase/xanthine dehydrogenase, a/b hammerhead"/>
    <property type="match status" value="1"/>
</dbReference>
<dbReference type="GO" id="GO:0005506">
    <property type="term" value="F:iron ion binding"/>
    <property type="evidence" value="ECO:0007669"/>
    <property type="project" value="InterPro"/>
</dbReference>
<name>A0A162LT02_9PROT</name>
<dbReference type="Pfam" id="PF01315">
    <property type="entry name" value="Ald_Xan_dh_C"/>
    <property type="match status" value="1"/>
</dbReference>
<dbReference type="OrthoDB" id="8428274at2"/>
<dbReference type="PANTHER" id="PTHR11908:SF132">
    <property type="entry name" value="ALDEHYDE OXIDASE 1-RELATED"/>
    <property type="match status" value="1"/>
</dbReference>
<dbReference type="AlphaFoldDB" id="A0A162LT02"/>
<evidence type="ECO:0000259" key="3">
    <source>
        <dbReference type="SMART" id="SM01008"/>
    </source>
</evidence>
<protein>
    <submittedName>
        <fullName evidence="4">Xanthine dehydrogenase</fullName>
    </submittedName>
</protein>
<sequence>MSVSEPRIGADAPRIDAVEKVTGLQRYAADRRPDGLLHAVTVPATIARGRILAIDTAAAAAVPGVVLVLTHDTMPALGSVQFIMAGGHAAQSILPMTSAEVHHHGQTIALVVAHRLETARGAARLVSVRYEAEPPVTTLDDPRAETLLQEQAIPLPMMRDRRNGDAEAALAGSTTVIDVAYATPAQHQNPIELLATVAVWQGDRLTIHEPSQNSGAVRAGLARVFGIDPAAIRVISPSVGGGFGQKNALGAHTVLAAVAARATGRPVKLVMPRAQVARIAAFRPAARHRIRLGAGADGRMTAAIHEITQQTSRHDLMPGLGTEVSLRLHAIPAVQGIERLTRLDTQTPGFMRAPYEFGAAFAFESAVDELAWELGADPVAFRLAHDTDRDPVSGKPFSSRHLAACLERGARAFGWHDRNPRPGRMRDAHGRMTGMGVAVGAYKAARAPAITRLTLRADGSAEIAVGGHEMGQGLRTVVALTLSDRLGIDPAAIRVIAGDTASVPQHLTAGSWGTATVVPSVAAAAEKMRSLIAERAGQGGLAAGLSRLLADSGGRPLEVTVESLAPGQGQPALDRLRQGLPAAAGPDYPEAVAMSFIAHFVEVAVDPRTRILRVVRAHSVIDCGRVISARTARSQALGGMIWGIGGALFEASEVDPRDGSFLNADLAEYVVASHADIGRLSAEFIDLPDPMPGGPGLNGGGMKELGMKGLGEVASVGMPAAIANAVFHATGRRIRDLPIRVDALI</sequence>
<evidence type="ECO:0000313" key="5">
    <source>
        <dbReference type="Proteomes" id="UP000075787"/>
    </source>
</evidence>
<dbReference type="InterPro" id="IPR008274">
    <property type="entry name" value="AldOxase/xan_DH_MoCoBD1"/>
</dbReference>
<dbReference type="GeneID" id="97240092"/>
<proteinExistence type="predicted"/>
<keyword evidence="2" id="KW-0560">Oxidoreductase</keyword>
<comment type="caution">
    <text evidence="4">The sequence shown here is derived from an EMBL/GenBank/DDBJ whole genome shotgun (WGS) entry which is preliminary data.</text>
</comment>
<accession>A0A162LT02</accession>
<dbReference type="GO" id="GO:0016491">
    <property type="term" value="F:oxidoreductase activity"/>
    <property type="evidence" value="ECO:0007669"/>
    <property type="project" value="UniProtKB-KW"/>
</dbReference>
<dbReference type="SUPFAM" id="SSF56003">
    <property type="entry name" value="Molybdenum cofactor-binding domain"/>
    <property type="match status" value="1"/>
</dbReference>
<reference evidence="4 5" key="1">
    <citation type="submission" date="2015-12" db="EMBL/GenBank/DDBJ databases">
        <title>Genome sequence of Tistrella mobilis MCCC 1A02139.</title>
        <authorList>
            <person name="Lu L."/>
            <person name="Lai Q."/>
            <person name="Shao Z."/>
            <person name="Qian P."/>
        </authorList>
    </citation>
    <scope>NUCLEOTIDE SEQUENCE [LARGE SCALE GENOMIC DNA]</scope>
    <source>
        <strain evidence="4 5">MCCC 1A02139</strain>
    </source>
</reference>